<feature type="transmembrane region" description="Helical" evidence="6">
    <location>
        <begin position="15"/>
        <end position="35"/>
    </location>
</feature>
<dbReference type="Gene3D" id="3.30.420.270">
    <property type="match status" value="1"/>
</dbReference>
<evidence type="ECO:0000313" key="7">
    <source>
        <dbReference type="EMBL" id="SVA70689.1"/>
    </source>
</evidence>
<dbReference type="PANTHER" id="PTHR30558:SF3">
    <property type="entry name" value="BIOPOLYMER TRANSPORT PROTEIN EXBD-RELATED"/>
    <property type="match status" value="1"/>
</dbReference>
<evidence type="ECO:0000256" key="4">
    <source>
        <dbReference type="ARBA" id="ARBA00022989"/>
    </source>
</evidence>
<evidence type="ECO:0000256" key="5">
    <source>
        <dbReference type="ARBA" id="ARBA00023136"/>
    </source>
</evidence>
<dbReference type="PANTHER" id="PTHR30558">
    <property type="entry name" value="EXBD MEMBRANE COMPONENT OF PMF-DRIVEN MACROMOLECULE IMPORT SYSTEM"/>
    <property type="match status" value="1"/>
</dbReference>
<protein>
    <recommendedName>
        <fullName evidence="8">Biopolymer transporter ExbD</fullName>
    </recommendedName>
</protein>
<evidence type="ECO:0000256" key="6">
    <source>
        <dbReference type="SAM" id="Phobius"/>
    </source>
</evidence>
<accession>A0A381Y0W2</accession>
<proteinExistence type="predicted"/>
<comment type="subcellular location">
    <subcellularLocation>
        <location evidence="1">Cell membrane</location>
        <topology evidence="1">Single-pass membrane protein</topology>
    </subcellularLocation>
</comment>
<evidence type="ECO:0000256" key="1">
    <source>
        <dbReference type="ARBA" id="ARBA00004162"/>
    </source>
</evidence>
<dbReference type="EMBL" id="UINC01017109">
    <property type="protein sequence ID" value="SVA70689.1"/>
    <property type="molecule type" value="Genomic_DNA"/>
</dbReference>
<keyword evidence="4 6" id="KW-1133">Transmembrane helix</keyword>
<evidence type="ECO:0000256" key="3">
    <source>
        <dbReference type="ARBA" id="ARBA00022692"/>
    </source>
</evidence>
<evidence type="ECO:0000256" key="2">
    <source>
        <dbReference type="ARBA" id="ARBA00022475"/>
    </source>
</evidence>
<evidence type="ECO:0008006" key="8">
    <source>
        <dbReference type="Google" id="ProtNLM"/>
    </source>
</evidence>
<dbReference type="Pfam" id="PF02472">
    <property type="entry name" value="ExbD"/>
    <property type="match status" value="1"/>
</dbReference>
<dbReference type="GO" id="GO:0005886">
    <property type="term" value="C:plasma membrane"/>
    <property type="evidence" value="ECO:0007669"/>
    <property type="project" value="UniProtKB-SubCell"/>
</dbReference>
<name>A0A381Y0W2_9ZZZZ</name>
<dbReference type="InterPro" id="IPR003400">
    <property type="entry name" value="ExbD"/>
</dbReference>
<dbReference type="AlphaFoldDB" id="A0A381Y0W2"/>
<keyword evidence="2" id="KW-1003">Cell membrane</keyword>
<dbReference type="GO" id="GO:0022857">
    <property type="term" value="F:transmembrane transporter activity"/>
    <property type="evidence" value="ECO:0007669"/>
    <property type="project" value="InterPro"/>
</dbReference>
<keyword evidence="3 6" id="KW-0812">Transmembrane</keyword>
<reference evidence="7" key="1">
    <citation type="submission" date="2018-05" db="EMBL/GenBank/DDBJ databases">
        <authorList>
            <person name="Lanie J.A."/>
            <person name="Ng W.-L."/>
            <person name="Kazmierczak K.M."/>
            <person name="Andrzejewski T.M."/>
            <person name="Davidsen T.M."/>
            <person name="Wayne K.J."/>
            <person name="Tettelin H."/>
            <person name="Glass J.I."/>
            <person name="Rusch D."/>
            <person name="Podicherti R."/>
            <person name="Tsui H.-C.T."/>
            <person name="Winkler M.E."/>
        </authorList>
    </citation>
    <scope>NUCLEOTIDE SEQUENCE</scope>
</reference>
<gene>
    <name evidence="7" type="ORF">METZ01_LOCUS123543</name>
</gene>
<organism evidence="7">
    <name type="scientific">marine metagenome</name>
    <dbReference type="NCBI Taxonomy" id="408172"/>
    <lineage>
        <taxon>unclassified sequences</taxon>
        <taxon>metagenomes</taxon>
        <taxon>ecological metagenomes</taxon>
    </lineage>
</organism>
<keyword evidence="5 6" id="KW-0472">Membrane</keyword>
<sequence>MNFKSKNKDEFNLDITPLIDVVFLLLIFFMVSTTFKHESEINITLPSASNKAVDAKPDAINIGLDLAGNIYVNGTALINSEFKTIKTALLDKIEYPEKPPVIISADANVKYQSVVHLLDILRQLELVKITYATQILKDEKN</sequence>